<accession>A0A504Y374</accession>
<dbReference type="AlphaFoldDB" id="A0A504Y374"/>
<dbReference type="GO" id="GO:0016255">
    <property type="term" value="P:attachment of GPI anchor to protein"/>
    <property type="evidence" value="ECO:0007669"/>
    <property type="project" value="InterPro"/>
</dbReference>
<organism evidence="1 2">
    <name type="scientific">Fasciola gigantica</name>
    <name type="common">Giant liver fluke</name>
    <dbReference type="NCBI Taxonomy" id="46835"/>
    <lineage>
        <taxon>Eukaryota</taxon>
        <taxon>Metazoa</taxon>
        <taxon>Spiralia</taxon>
        <taxon>Lophotrochozoa</taxon>
        <taxon>Platyhelminthes</taxon>
        <taxon>Trematoda</taxon>
        <taxon>Digenea</taxon>
        <taxon>Plagiorchiida</taxon>
        <taxon>Echinostomata</taxon>
        <taxon>Echinostomatoidea</taxon>
        <taxon>Fasciolidae</taxon>
        <taxon>Fasciola</taxon>
    </lineage>
</organism>
<keyword evidence="2" id="KW-1185">Reference proteome</keyword>
<proteinExistence type="predicted"/>
<dbReference type="PANTHER" id="PTHR12959">
    <property type="entry name" value="GPI TRANSAMIDASE COMPONENT PIG-T-RELATED"/>
    <property type="match status" value="1"/>
</dbReference>
<protein>
    <submittedName>
        <fullName evidence="1">GPI transamidase component PIG-T</fullName>
    </submittedName>
</protein>
<dbReference type="GO" id="GO:0042765">
    <property type="term" value="C:GPI-anchor transamidase complex"/>
    <property type="evidence" value="ECO:0007669"/>
    <property type="project" value="InterPro"/>
</dbReference>
<name>A0A504Y374_FASGI</name>
<evidence type="ECO:0000313" key="1">
    <source>
        <dbReference type="EMBL" id="TPP55922.1"/>
    </source>
</evidence>
<comment type="caution">
    <text evidence="1">The sequence shown here is derived from an EMBL/GenBank/DDBJ whole genome shotgun (WGS) entry which is preliminary data.</text>
</comment>
<dbReference type="PANTHER" id="PTHR12959:SF11">
    <property type="entry name" value="GPI TRANSAMIDASE COMPONENT PIG-T"/>
    <property type="match status" value="1"/>
</dbReference>
<dbReference type="STRING" id="46835.A0A504Y374"/>
<dbReference type="InterPro" id="IPR007245">
    <property type="entry name" value="PIG-T"/>
</dbReference>
<reference evidence="1 2" key="1">
    <citation type="submission" date="2019-04" db="EMBL/GenBank/DDBJ databases">
        <title>Annotation for the trematode Fasciola gigantica.</title>
        <authorList>
            <person name="Choi Y.-J."/>
        </authorList>
    </citation>
    <scope>NUCLEOTIDE SEQUENCE [LARGE SCALE GENOMIC DNA]</scope>
    <source>
        <strain evidence="1">Uganda_cow_1</strain>
    </source>
</reference>
<dbReference type="Proteomes" id="UP000316759">
    <property type="component" value="Unassembled WGS sequence"/>
</dbReference>
<dbReference type="EMBL" id="SUNJ01015226">
    <property type="protein sequence ID" value="TPP55922.1"/>
    <property type="molecule type" value="Genomic_DNA"/>
</dbReference>
<evidence type="ECO:0000313" key="2">
    <source>
        <dbReference type="Proteomes" id="UP000316759"/>
    </source>
</evidence>
<gene>
    <name evidence="1" type="ORF">FGIG_01691</name>
</gene>
<dbReference type="Pfam" id="PF04113">
    <property type="entry name" value="Gpi16"/>
    <property type="match status" value="2"/>
</dbReference>
<dbReference type="OrthoDB" id="331263at2759"/>
<sequence>MNSFFTARVLYSFSVFFAHSCTSVSDIFTQQKALAMWCFPWALLCLALHHIRASELFDEELLIKDTGTGYTAFHFSFVSRTPEYAHTKQHYDIIPKIMLQLFSKYFVDELHLSMVRGYWDDERWGRNFIMAAPTGAELWAWFAKNTSNVDRAWFELTHLLSGQFCASLGKLATSQYSVHPRWSYRPMGISKLVGSEENTSLMRYAQMPGEGLCSENLTPWVKLLPCKGLKGLTSLLLPTALFRSNYNAITVDLRRICWDSACSYLGFELKQTLTVVFDRRLLYPSTLAPWSVDGLLGTKILGSCKAASSSNVFVLSSPVQLKSSIPLNAASKPADERLITILPSAQLASDSFVFSPVTPGKVSKESSLPLISVTKYVTGSGTAGGGIKSLVVSRANFPIRLAYLDLMPWYTQVLFSTLELKVQNPRTKRWEIVQPVKTYMQHSLARKRMAIMELIIDLPPGHQLTVFYKFKRILQRWDEYPPDANHGYFLPAATISYQIPTDRLADLEARKHPAYRDLTLPNWANTYSHYFNESVHGYAHFRPGDGFVRIHSPVVLVTMPTPDFSMPFNALCIVCSVVAVFFGSVHKVTTTQVVAKLPEEAGSKLSQLVNRLLSRLGLHSKLTLPSVVVQSEETDVKKKK</sequence>